<name>A0AA40KAK6_9PEZI</name>
<sequence>MNATVELPPGQTHVNIDDNVTIGGPSSLNGPPRARSVSPSSHNSPGRARIAREAAHLIYSGFPQHRDSGRHRRESPRESLSLHLQPFVEYSGERPKNAPRFVGKKARTIISSLARRVRNVRVRHSSGVRDAPSWHQPLGNGSDKGGKKFKEVAPPPPFYYPPCPNDRRLLAAGSTHSLTPGYSRSSAPSPEERSPYQSDVDMDYGDGHPIPRCPLARQRSSHATHLPTNPCVPAKHNLHELSTDSSPPTKRPRLHSLTNRWSRATGSGPSLTGPHTTSTSNSSKSALSRAVDVIRSTIGRRSSEASGSSARMESSRPSFQHVE</sequence>
<gene>
    <name evidence="2" type="ORF">B0T18DRAFT_84567</name>
</gene>
<evidence type="ECO:0000313" key="2">
    <source>
        <dbReference type="EMBL" id="KAK0752128.1"/>
    </source>
</evidence>
<accession>A0AA40KAK6</accession>
<dbReference type="EMBL" id="JAUKUD010000002">
    <property type="protein sequence ID" value="KAK0752128.1"/>
    <property type="molecule type" value="Genomic_DNA"/>
</dbReference>
<feature type="region of interest" description="Disordered" evidence="1">
    <location>
        <begin position="122"/>
        <end position="323"/>
    </location>
</feature>
<keyword evidence="3" id="KW-1185">Reference proteome</keyword>
<dbReference type="AlphaFoldDB" id="A0AA40KAK6"/>
<proteinExistence type="predicted"/>
<feature type="region of interest" description="Disordered" evidence="1">
    <location>
        <begin position="61"/>
        <end position="80"/>
    </location>
</feature>
<feature type="compositionally biased region" description="Pro residues" evidence="1">
    <location>
        <begin position="153"/>
        <end position="164"/>
    </location>
</feature>
<evidence type="ECO:0000256" key="1">
    <source>
        <dbReference type="SAM" id="MobiDB-lite"/>
    </source>
</evidence>
<reference evidence="2" key="1">
    <citation type="submission" date="2023-06" db="EMBL/GenBank/DDBJ databases">
        <title>Genome-scale phylogeny and comparative genomics of the fungal order Sordariales.</title>
        <authorList>
            <consortium name="Lawrence Berkeley National Laboratory"/>
            <person name="Hensen N."/>
            <person name="Bonometti L."/>
            <person name="Westerberg I."/>
            <person name="Brannstrom I.O."/>
            <person name="Guillou S."/>
            <person name="Cros-Aarteil S."/>
            <person name="Calhoun S."/>
            <person name="Haridas S."/>
            <person name="Kuo A."/>
            <person name="Mondo S."/>
            <person name="Pangilinan J."/>
            <person name="Riley R."/>
            <person name="LaButti K."/>
            <person name="Andreopoulos B."/>
            <person name="Lipzen A."/>
            <person name="Chen C."/>
            <person name="Yanf M."/>
            <person name="Daum C."/>
            <person name="Ng V."/>
            <person name="Clum A."/>
            <person name="Steindorff A."/>
            <person name="Ohm R."/>
            <person name="Martin F."/>
            <person name="Silar P."/>
            <person name="Natvig D."/>
            <person name="Lalanne C."/>
            <person name="Gautier V."/>
            <person name="Ament-velasquez S.L."/>
            <person name="Kruys A."/>
            <person name="Hutchinson M.I."/>
            <person name="Powell A.J."/>
            <person name="Barry K."/>
            <person name="Miller A.N."/>
            <person name="Grigoriev I.V."/>
            <person name="Debuchy R."/>
            <person name="Gladieux P."/>
            <person name="Thoren M.H."/>
            <person name="Johannesson H."/>
        </authorList>
    </citation>
    <scope>NUCLEOTIDE SEQUENCE</scope>
    <source>
        <strain evidence="2">SMH3187-1</strain>
    </source>
</reference>
<feature type="region of interest" description="Disordered" evidence="1">
    <location>
        <begin position="1"/>
        <end position="48"/>
    </location>
</feature>
<feature type="compositionally biased region" description="Polar residues" evidence="1">
    <location>
        <begin position="256"/>
        <end position="275"/>
    </location>
</feature>
<protein>
    <submittedName>
        <fullName evidence="2">Uncharacterized protein</fullName>
    </submittedName>
</protein>
<organism evidence="2 3">
    <name type="scientific">Schizothecium vesticola</name>
    <dbReference type="NCBI Taxonomy" id="314040"/>
    <lineage>
        <taxon>Eukaryota</taxon>
        <taxon>Fungi</taxon>
        <taxon>Dikarya</taxon>
        <taxon>Ascomycota</taxon>
        <taxon>Pezizomycotina</taxon>
        <taxon>Sordariomycetes</taxon>
        <taxon>Sordariomycetidae</taxon>
        <taxon>Sordariales</taxon>
        <taxon>Schizotheciaceae</taxon>
        <taxon>Schizothecium</taxon>
    </lineage>
</organism>
<feature type="compositionally biased region" description="Low complexity" evidence="1">
    <location>
        <begin position="304"/>
        <end position="323"/>
    </location>
</feature>
<feature type="compositionally biased region" description="Low complexity" evidence="1">
    <location>
        <begin position="276"/>
        <end position="288"/>
    </location>
</feature>
<comment type="caution">
    <text evidence="2">The sequence shown here is derived from an EMBL/GenBank/DDBJ whole genome shotgun (WGS) entry which is preliminary data.</text>
</comment>
<dbReference type="Proteomes" id="UP001172155">
    <property type="component" value="Unassembled WGS sequence"/>
</dbReference>
<evidence type="ECO:0000313" key="3">
    <source>
        <dbReference type="Proteomes" id="UP001172155"/>
    </source>
</evidence>